<accession>A0ABX8RE49</accession>
<sequence>MKNFSKNRGSIIINSFIMSAILLVFLVSTLTLFLNDFYIVKSNENSIKAYYLGEAALNKTVFKINNAADKVIRNYLLELKNYKINYIKNKIIDKNTYHPPVFSTYLQAHLLSQIASFNEKVKKPFSYYAHDHAYNIRVSYNLQNNRIDILTMGIYNGAKKFIYAQVKLPHVCNNGVDKYNLPKIKITPIILEESYLTFKQ</sequence>
<evidence type="ECO:0000313" key="3">
    <source>
        <dbReference type="Proteomes" id="UP000886818"/>
    </source>
</evidence>
<dbReference type="RefSeq" id="WP_218282707.1">
    <property type="nucleotide sequence ID" value="NZ_CP078093.1"/>
</dbReference>
<evidence type="ECO:0008006" key="4">
    <source>
        <dbReference type="Google" id="ProtNLM"/>
    </source>
</evidence>
<protein>
    <recommendedName>
        <fullName evidence="4">Type 4 fimbrial biogenesis protein PilX N-terminal domain-containing protein</fullName>
    </recommendedName>
</protein>
<reference evidence="2" key="1">
    <citation type="submission" date="2021-07" db="EMBL/GenBank/DDBJ databases">
        <title>Complete genome sequence of Crassaminicella sp. 143-21, isolated from a deep-sea hydrothermal vent.</title>
        <authorList>
            <person name="Li X."/>
        </authorList>
    </citation>
    <scope>NUCLEOTIDE SEQUENCE</scope>
    <source>
        <strain evidence="2">143-21</strain>
    </source>
</reference>
<organism evidence="2 3">
    <name type="scientific">Crassaminicella indica</name>
    <dbReference type="NCBI Taxonomy" id="2855394"/>
    <lineage>
        <taxon>Bacteria</taxon>
        <taxon>Bacillati</taxon>
        <taxon>Bacillota</taxon>
        <taxon>Clostridia</taxon>
        <taxon>Eubacteriales</taxon>
        <taxon>Clostridiaceae</taxon>
        <taxon>Crassaminicella</taxon>
    </lineage>
</organism>
<keyword evidence="1" id="KW-0812">Transmembrane</keyword>
<evidence type="ECO:0000256" key="1">
    <source>
        <dbReference type="SAM" id="Phobius"/>
    </source>
</evidence>
<evidence type="ECO:0000313" key="2">
    <source>
        <dbReference type="EMBL" id="QXM06010.1"/>
    </source>
</evidence>
<keyword evidence="3" id="KW-1185">Reference proteome</keyword>
<proteinExistence type="predicted"/>
<keyword evidence="1" id="KW-0472">Membrane</keyword>
<gene>
    <name evidence="2" type="ORF">KVH43_11725</name>
</gene>
<feature type="transmembrane region" description="Helical" evidence="1">
    <location>
        <begin position="12"/>
        <end position="34"/>
    </location>
</feature>
<dbReference type="Proteomes" id="UP000886818">
    <property type="component" value="Chromosome"/>
</dbReference>
<name>A0ABX8RE49_9CLOT</name>
<dbReference type="EMBL" id="CP078093">
    <property type="protein sequence ID" value="QXM06010.1"/>
    <property type="molecule type" value="Genomic_DNA"/>
</dbReference>
<keyword evidence="1" id="KW-1133">Transmembrane helix</keyword>